<dbReference type="InterPro" id="IPR001915">
    <property type="entry name" value="Peptidase_M48"/>
</dbReference>
<dbReference type="PANTHER" id="PTHR43221">
    <property type="entry name" value="PROTEASE HTPX"/>
    <property type="match status" value="1"/>
</dbReference>
<comment type="cofactor">
    <cofactor evidence="10">
        <name>Zn(2+)</name>
        <dbReference type="ChEBI" id="CHEBI:29105"/>
    </cofactor>
    <text evidence="10">Binds 1 zinc ion per subunit.</text>
</comment>
<evidence type="ECO:0000256" key="2">
    <source>
        <dbReference type="ARBA" id="ARBA00022670"/>
    </source>
</evidence>
<feature type="domain" description="Peptidase M48" evidence="11">
    <location>
        <begin position="26"/>
        <end position="208"/>
    </location>
</feature>
<proteinExistence type="inferred from homology"/>
<keyword evidence="2 10" id="KW-0645">Protease</keyword>
<comment type="similarity">
    <text evidence="10">Belongs to the peptidase M48 family.</text>
</comment>
<evidence type="ECO:0000256" key="5">
    <source>
        <dbReference type="ARBA" id="ARBA00022801"/>
    </source>
</evidence>
<keyword evidence="1" id="KW-1003">Cell membrane</keyword>
<keyword evidence="5 10" id="KW-0378">Hydrolase</keyword>
<dbReference type="EMBL" id="JACVVX010000002">
    <property type="protein sequence ID" value="MBD0415014.1"/>
    <property type="molecule type" value="Genomic_DNA"/>
</dbReference>
<comment type="caution">
    <text evidence="12">The sequence shown here is derived from an EMBL/GenBank/DDBJ whole genome shotgun (WGS) entry which is preliminary data.</text>
</comment>
<dbReference type="GO" id="GO:0046872">
    <property type="term" value="F:metal ion binding"/>
    <property type="evidence" value="ECO:0007669"/>
    <property type="project" value="UniProtKB-KW"/>
</dbReference>
<dbReference type="Gene3D" id="3.30.2010.10">
    <property type="entry name" value="Metalloproteases ('zincins'), catalytic domain"/>
    <property type="match status" value="1"/>
</dbReference>
<evidence type="ECO:0000256" key="8">
    <source>
        <dbReference type="ARBA" id="ARBA00023049"/>
    </source>
</evidence>
<evidence type="ECO:0000259" key="11">
    <source>
        <dbReference type="Pfam" id="PF01435"/>
    </source>
</evidence>
<keyword evidence="8 10" id="KW-0482">Metalloprotease</keyword>
<keyword evidence="13" id="KW-1185">Reference proteome</keyword>
<keyword evidence="3" id="KW-0812">Transmembrane</keyword>
<sequence>MINEDYNAGIAETRGFKGRKPVLFIGLPLLALFDERAVKAVLAHELAHFQYKDTNGSLKLMDLEMSFDAIFDYAPPGRTVSGSVLYWALGPIAKAFHKEEMRLSRAAEIKADRLSAELGDAYETARSLMLLVAGGQLLKDRVYDPLNREVRGAMSVPKPPMMRILKEAHRLQNAAFVQKTLLVPDPDGSDDSESTHPNWRKRLAALGYEELPLIDPPIGSALDRTLSRAFTAEKIAELDTKWTSMVADYLDR</sequence>
<dbReference type="Pfam" id="PF01435">
    <property type="entry name" value="Peptidase_M48"/>
    <property type="match status" value="1"/>
</dbReference>
<dbReference type="AlphaFoldDB" id="A0A8J6TYN0"/>
<keyword evidence="9" id="KW-0472">Membrane</keyword>
<evidence type="ECO:0000256" key="9">
    <source>
        <dbReference type="ARBA" id="ARBA00023136"/>
    </source>
</evidence>
<reference evidence="12" key="1">
    <citation type="submission" date="2020-09" db="EMBL/GenBank/DDBJ databases">
        <title>Genome seq and assembly of Tianweitania sp.</title>
        <authorList>
            <person name="Chhetri G."/>
        </authorList>
    </citation>
    <scope>NUCLEOTIDE SEQUENCE</scope>
    <source>
        <strain evidence="12">Rool2</strain>
    </source>
</reference>
<keyword evidence="6 10" id="KW-0862">Zinc</keyword>
<keyword evidence="4" id="KW-0479">Metal-binding</keyword>
<evidence type="ECO:0000313" key="12">
    <source>
        <dbReference type="EMBL" id="MBD0415014.1"/>
    </source>
</evidence>
<evidence type="ECO:0000256" key="6">
    <source>
        <dbReference type="ARBA" id="ARBA00022833"/>
    </source>
</evidence>
<dbReference type="RefSeq" id="WP_210317066.1">
    <property type="nucleotide sequence ID" value="NZ_JACVVX010000002.1"/>
</dbReference>
<dbReference type="InterPro" id="IPR050083">
    <property type="entry name" value="HtpX_protease"/>
</dbReference>
<evidence type="ECO:0000256" key="1">
    <source>
        <dbReference type="ARBA" id="ARBA00022475"/>
    </source>
</evidence>
<protein>
    <submittedName>
        <fullName evidence="12">M48 family metalloprotease</fullName>
    </submittedName>
</protein>
<evidence type="ECO:0000256" key="7">
    <source>
        <dbReference type="ARBA" id="ARBA00022989"/>
    </source>
</evidence>
<dbReference type="CDD" id="cd07328">
    <property type="entry name" value="M48_Ste24p_like"/>
    <property type="match status" value="1"/>
</dbReference>
<evidence type="ECO:0000256" key="10">
    <source>
        <dbReference type="RuleBase" id="RU003983"/>
    </source>
</evidence>
<dbReference type="Proteomes" id="UP000643405">
    <property type="component" value="Unassembled WGS sequence"/>
</dbReference>
<evidence type="ECO:0000256" key="4">
    <source>
        <dbReference type="ARBA" id="ARBA00022723"/>
    </source>
</evidence>
<name>A0A8J6TYN0_9HYPH</name>
<gene>
    <name evidence="12" type="ORF">ICI42_10135</name>
</gene>
<organism evidence="12 13">
    <name type="scientific">Oryzicola mucosus</name>
    <dbReference type="NCBI Taxonomy" id="2767425"/>
    <lineage>
        <taxon>Bacteria</taxon>
        <taxon>Pseudomonadati</taxon>
        <taxon>Pseudomonadota</taxon>
        <taxon>Alphaproteobacteria</taxon>
        <taxon>Hyphomicrobiales</taxon>
        <taxon>Phyllobacteriaceae</taxon>
        <taxon>Oryzicola</taxon>
    </lineage>
</organism>
<dbReference type="GO" id="GO:0006508">
    <property type="term" value="P:proteolysis"/>
    <property type="evidence" value="ECO:0007669"/>
    <property type="project" value="UniProtKB-KW"/>
</dbReference>
<dbReference type="GO" id="GO:0004222">
    <property type="term" value="F:metalloendopeptidase activity"/>
    <property type="evidence" value="ECO:0007669"/>
    <property type="project" value="InterPro"/>
</dbReference>
<dbReference type="PANTHER" id="PTHR43221:SF2">
    <property type="entry name" value="PROTEASE HTPX HOMOLOG"/>
    <property type="match status" value="1"/>
</dbReference>
<evidence type="ECO:0000313" key="13">
    <source>
        <dbReference type="Proteomes" id="UP000643405"/>
    </source>
</evidence>
<accession>A0A8J6TYN0</accession>
<keyword evidence="7" id="KW-1133">Transmembrane helix</keyword>
<evidence type="ECO:0000256" key="3">
    <source>
        <dbReference type="ARBA" id="ARBA00022692"/>
    </source>
</evidence>